<feature type="region of interest" description="Disordered" evidence="2">
    <location>
        <begin position="96"/>
        <end position="150"/>
    </location>
</feature>
<protein>
    <submittedName>
        <fullName evidence="3">Uncharacterized protein</fullName>
    </submittedName>
</protein>
<organism evidence="3 4">
    <name type="scientific">Angomonas deanei</name>
    <dbReference type="NCBI Taxonomy" id="59799"/>
    <lineage>
        <taxon>Eukaryota</taxon>
        <taxon>Discoba</taxon>
        <taxon>Euglenozoa</taxon>
        <taxon>Kinetoplastea</taxon>
        <taxon>Metakinetoplastina</taxon>
        <taxon>Trypanosomatida</taxon>
        <taxon>Trypanosomatidae</taxon>
        <taxon>Strigomonadinae</taxon>
        <taxon>Angomonas</taxon>
    </lineage>
</organism>
<feature type="region of interest" description="Disordered" evidence="2">
    <location>
        <begin position="414"/>
        <end position="483"/>
    </location>
</feature>
<evidence type="ECO:0000313" key="3">
    <source>
        <dbReference type="EMBL" id="CAD2214665.1"/>
    </source>
</evidence>
<feature type="region of interest" description="Disordered" evidence="2">
    <location>
        <begin position="868"/>
        <end position="925"/>
    </location>
</feature>
<feature type="compositionally biased region" description="Low complexity" evidence="2">
    <location>
        <begin position="449"/>
        <end position="460"/>
    </location>
</feature>
<dbReference type="AlphaFoldDB" id="A0A7G2C592"/>
<feature type="compositionally biased region" description="Low complexity" evidence="2">
    <location>
        <begin position="137"/>
        <end position="150"/>
    </location>
</feature>
<dbReference type="VEuPathDB" id="TriTrypDB:ADEAN_000211600"/>
<dbReference type="PANTHER" id="PTHR23159:SF31">
    <property type="entry name" value="CENTROSOME-ASSOCIATED PROTEIN CEP250 ISOFORM X1"/>
    <property type="match status" value="1"/>
</dbReference>
<feature type="region of interest" description="Disordered" evidence="2">
    <location>
        <begin position="612"/>
        <end position="637"/>
    </location>
</feature>
<accession>A0A7G2C592</accession>
<dbReference type="PANTHER" id="PTHR23159">
    <property type="entry name" value="CENTROSOMAL PROTEIN 2"/>
    <property type="match status" value="1"/>
</dbReference>
<proteinExistence type="predicted"/>
<feature type="coiled-coil region" evidence="1">
    <location>
        <begin position="774"/>
        <end position="801"/>
    </location>
</feature>
<evidence type="ECO:0000313" key="4">
    <source>
        <dbReference type="Proteomes" id="UP000515908"/>
    </source>
</evidence>
<feature type="coiled-coil region" evidence="1">
    <location>
        <begin position="44"/>
        <end position="71"/>
    </location>
</feature>
<dbReference type="EMBL" id="LR877147">
    <property type="protein sequence ID" value="CAD2214665.1"/>
    <property type="molecule type" value="Genomic_DNA"/>
</dbReference>
<evidence type="ECO:0000256" key="1">
    <source>
        <dbReference type="SAM" id="Coils"/>
    </source>
</evidence>
<reference evidence="3 4" key="1">
    <citation type="submission" date="2020-08" db="EMBL/GenBank/DDBJ databases">
        <authorList>
            <person name="Newling K."/>
            <person name="Davey J."/>
            <person name="Forrester S."/>
        </authorList>
    </citation>
    <scope>NUCLEOTIDE SEQUENCE [LARGE SCALE GENOMIC DNA]</scope>
    <source>
        <strain evidence="4">Crithidia deanei Carvalho (ATCC PRA-265)</strain>
    </source>
</reference>
<keyword evidence="1" id="KW-0175">Coiled coil</keyword>
<sequence length="925" mass="103365">MEGLHQRLFSENEAMVERFKEAINGVGQSLSLNDAAPILQSADHSTLSDQLRSLTQEIIRLQSELKTVKTTNIVLESQLAQRIDAAQREANLRSLESATAPFPSQDVTSGGGATAANRPETPKLVENVASPSSNVLPSSNAQPASPAPTAVRESANVEMLTGIIRDQAAMIESLRNREMLLSEQFNQEKEKNVLMAKQVDTDRVREMEKNTTMDLVSSVTKASEPALVGELRAQLVACQQELSMTKEMLAAERNNARSVQIDAAELKSRLDGLQSEISYQQINTDRSKSLVALNEELQKDVNTLKEHNDKLMLASNLLRQKLMDEAQKGGEAARQGRHEIALAQRMGSIQGEALEQMKALEQRVRTFQKELKEKVSNEETIVSKNEDAQRLIFKLHNQLRAKDREIAELKAQRYSHPGQQTHSAVSPPPPQATHRGMQTLSITSPHKLSSPQEESSPSTSAERDSPRPAVSYSKPKVAEAPVKEEDALLQPQIAAIVQREVERNQRENLFQISSLRSSVNRLEKDLAAAREQISSGKSGSKTVRQQLADLRSEKENMEKQHAFELARALRLKAESDAELSRYRANAEKQSTTRSGDPWALVDKLEARIRELESRPQGGLSHYESTTTSPVSPEHLPSAKDVRNHTKIVMQLESALDDLRHKIEVDTPKTENILRFEMAMLKQSLRRLATDLALTKNVGVDSIMRIYGCPSSAGDQNEESLRAEILKKANEVLELKFKTESLNLTVRRLTRHLDTLMQTDSERQTPKDRTQQDQVEVLETVIANLKLVVEKLQAENVLLRKQSKTQTGSGKRWQRESQDVDIGGPRTKGRYNPTGPSTSQEVELRRKLLTAQATAEQYQAELEELRRSMDPERANASSPSVRQWLPTSPPPLPEAPYALRSQETGQRRLSRGDTSASHESMSHHHV</sequence>
<feature type="region of interest" description="Disordered" evidence="2">
    <location>
        <begin position="801"/>
        <end position="841"/>
    </location>
</feature>
<evidence type="ECO:0000256" key="2">
    <source>
        <dbReference type="SAM" id="MobiDB-lite"/>
    </source>
</evidence>
<dbReference type="Proteomes" id="UP000515908">
    <property type="component" value="Chromosome 03"/>
</dbReference>
<gene>
    <name evidence="3" type="ORF">ADEAN_000211600</name>
</gene>
<feature type="coiled-coil region" evidence="1">
    <location>
        <begin position="512"/>
        <end position="567"/>
    </location>
</feature>
<feature type="coiled-coil region" evidence="1">
    <location>
        <begin position="350"/>
        <end position="412"/>
    </location>
</feature>
<feature type="coiled-coil region" evidence="1">
    <location>
        <begin position="249"/>
        <end position="314"/>
    </location>
</feature>
<name>A0A7G2C592_9TRYP</name>
<keyword evidence="4" id="KW-1185">Reference proteome</keyword>
<feature type="compositionally biased region" description="Polar residues" evidence="2">
    <location>
        <begin position="436"/>
        <end position="447"/>
    </location>
</feature>